<dbReference type="PIRSF" id="PIRSF017306">
    <property type="entry name" value="Ureidogly_hydro"/>
    <property type="match status" value="1"/>
</dbReference>
<accession>A0ABQ1I0S2</accession>
<comment type="similarity">
    <text evidence="5">Belongs to the ureidoglycolate lyase family.</text>
</comment>
<comment type="caution">
    <text evidence="6">The sequence shown here is derived from an EMBL/GenBank/DDBJ whole genome shotgun (WGS) entry which is preliminary data.</text>
</comment>
<comment type="pathway">
    <text evidence="5">Nitrogen metabolism; (S)-allantoin degradation.</text>
</comment>
<dbReference type="Pfam" id="PF04115">
    <property type="entry name" value="Ureidogly_lyase"/>
    <property type="match status" value="1"/>
</dbReference>
<dbReference type="RefSeq" id="WP_055734782.1">
    <property type="nucleotide sequence ID" value="NZ_BMDY01000006.1"/>
</dbReference>
<dbReference type="InterPro" id="IPR007247">
    <property type="entry name" value="Ureidogly_lyase"/>
</dbReference>
<dbReference type="InterPro" id="IPR023525">
    <property type="entry name" value="Ureidogly_lyase_bac"/>
</dbReference>
<proteinExistence type="inferred from homology"/>
<name>A0ABQ1I0S2_9ALTE</name>
<dbReference type="Gene3D" id="2.60.120.480">
    <property type="entry name" value="Ureidoglycolate hydrolase"/>
    <property type="match status" value="1"/>
</dbReference>
<evidence type="ECO:0000256" key="1">
    <source>
        <dbReference type="ARBA" id="ARBA00011738"/>
    </source>
</evidence>
<dbReference type="InterPro" id="IPR024060">
    <property type="entry name" value="Ureidoglycolate_lyase_dom_sf"/>
</dbReference>
<evidence type="ECO:0000313" key="7">
    <source>
        <dbReference type="Proteomes" id="UP000651977"/>
    </source>
</evidence>
<evidence type="ECO:0000313" key="6">
    <source>
        <dbReference type="EMBL" id="GGB00617.1"/>
    </source>
</evidence>
<dbReference type="InterPro" id="IPR047233">
    <property type="entry name" value="UAH_cupin"/>
</dbReference>
<keyword evidence="2 5" id="KW-0659">Purine metabolism</keyword>
<keyword evidence="3 5" id="KW-0456">Lyase</keyword>
<dbReference type="PANTHER" id="PTHR21221:SF1">
    <property type="entry name" value="UREIDOGLYCOLATE LYASE"/>
    <property type="match status" value="1"/>
</dbReference>
<dbReference type="EMBL" id="BMDY01000006">
    <property type="protein sequence ID" value="GGB00617.1"/>
    <property type="molecule type" value="Genomic_DNA"/>
</dbReference>
<comment type="cofactor">
    <cofactor evidence="5">
        <name>Ni(2+)</name>
        <dbReference type="ChEBI" id="CHEBI:49786"/>
    </cofactor>
</comment>
<evidence type="ECO:0000256" key="3">
    <source>
        <dbReference type="ARBA" id="ARBA00023239"/>
    </source>
</evidence>
<dbReference type="CDD" id="cd20298">
    <property type="entry name" value="cupin_UAH"/>
    <property type="match status" value="1"/>
</dbReference>
<comment type="subunit">
    <text evidence="1 5">Homodimer.</text>
</comment>
<gene>
    <name evidence="5 6" type="primary">allA</name>
    <name evidence="6" type="ORF">GCM10007414_12200</name>
</gene>
<dbReference type="SUPFAM" id="SSF51182">
    <property type="entry name" value="RmlC-like cupins"/>
    <property type="match status" value="1"/>
</dbReference>
<protein>
    <recommendedName>
        <fullName evidence="5">Ureidoglycolate lyase</fullName>
        <ecNumber evidence="5">4.3.2.3</ecNumber>
    </recommendedName>
    <alternativeName>
        <fullName evidence="5">Ureidoglycolatase</fullName>
    </alternativeName>
</protein>
<dbReference type="NCBIfam" id="NF009932">
    <property type="entry name" value="PRK13395.1"/>
    <property type="match status" value="1"/>
</dbReference>
<comment type="function">
    <text evidence="5">Catalyzes the catabolism of the allantoin degradation intermediate (S)-ureidoglycolate, generating urea and glyoxylate. Involved in the utilization of allantoin as nitrogen source.</text>
</comment>
<keyword evidence="7" id="KW-1185">Reference proteome</keyword>
<dbReference type="EC" id="4.3.2.3" evidence="5"/>
<sequence>MMKLALQPLTREAFKPFGDVVETEGATHFPINNGTTTRFHDLAALQFSGSNAKPIVSIFRGQAFTLPLEITMMEHHPYGSQLFMPLSGHPYVVVVAPKGELQPQQIQAFLATGQQGVNYHSGVWHHPLISLEASSDFLIVDRAGEEANCIEQDLNQSILLEF</sequence>
<evidence type="ECO:0000256" key="4">
    <source>
        <dbReference type="ARBA" id="ARBA00047684"/>
    </source>
</evidence>
<reference evidence="7" key="1">
    <citation type="journal article" date="2019" name="Int. J. Syst. Evol. Microbiol.">
        <title>The Global Catalogue of Microorganisms (GCM) 10K type strain sequencing project: providing services to taxonomists for standard genome sequencing and annotation.</title>
        <authorList>
            <consortium name="The Broad Institute Genomics Platform"/>
            <consortium name="The Broad Institute Genome Sequencing Center for Infectious Disease"/>
            <person name="Wu L."/>
            <person name="Ma J."/>
        </authorList>
    </citation>
    <scope>NUCLEOTIDE SEQUENCE [LARGE SCALE GENOMIC DNA]</scope>
    <source>
        <strain evidence="7">CGMCC 1.10131</strain>
    </source>
</reference>
<evidence type="ECO:0000256" key="5">
    <source>
        <dbReference type="HAMAP-Rule" id="MF_00616"/>
    </source>
</evidence>
<dbReference type="GO" id="GO:0016829">
    <property type="term" value="F:lyase activity"/>
    <property type="evidence" value="ECO:0007669"/>
    <property type="project" value="UniProtKB-KW"/>
</dbReference>
<dbReference type="HAMAP" id="MF_00616">
    <property type="entry name" value="Ureidogly_lyase"/>
    <property type="match status" value="1"/>
</dbReference>
<dbReference type="Proteomes" id="UP000651977">
    <property type="component" value="Unassembled WGS sequence"/>
</dbReference>
<comment type="catalytic activity">
    <reaction evidence="4 5">
        <text>(S)-ureidoglycolate = urea + glyoxylate</text>
        <dbReference type="Rhea" id="RHEA:11304"/>
        <dbReference type="ChEBI" id="CHEBI:16199"/>
        <dbReference type="ChEBI" id="CHEBI:36655"/>
        <dbReference type="ChEBI" id="CHEBI:57296"/>
        <dbReference type="EC" id="4.3.2.3"/>
    </reaction>
</comment>
<evidence type="ECO:0000256" key="2">
    <source>
        <dbReference type="ARBA" id="ARBA00022631"/>
    </source>
</evidence>
<dbReference type="InterPro" id="IPR011051">
    <property type="entry name" value="RmlC_Cupin_sf"/>
</dbReference>
<dbReference type="PANTHER" id="PTHR21221">
    <property type="entry name" value="UREIDOGLYCOLATE HYDROLASE"/>
    <property type="match status" value="1"/>
</dbReference>
<organism evidence="6 7">
    <name type="scientific">Agarivorans gilvus</name>
    <dbReference type="NCBI Taxonomy" id="680279"/>
    <lineage>
        <taxon>Bacteria</taxon>
        <taxon>Pseudomonadati</taxon>
        <taxon>Pseudomonadota</taxon>
        <taxon>Gammaproteobacteria</taxon>
        <taxon>Alteromonadales</taxon>
        <taxon>Alteromonadaceae</taxon>
        <taxon>Agarivorans</taxon>
    </lineage>
</organism>